<dbReference type="Pfam" id="PF01547">
    <property type="entry name" value="SBP_bac_1"/>
    <property type="match status" value="1"/>
</dbReference>
<gene>
    <name evidence="3" type="ORF">SAMN04487944_10570</name>
</gene>
<protein>
    <submittedName>
        <fullName evidence="3">Multiple sugar transport system substrate-binding protein</fullName>
    </submittedName>
</protein>
<keyword evidence="3" id="KW-0762">Sugar transport</keyword>
<dbReference type="PANTHER" id="PTHR43649:SF12">
    <property type="entry name" value="DIACETYLCHITOBIOSE BINDING PROTEIN DASA"/>
    <property type="match status" value="1"/>
</dbReference>
<dbReference type="PROSITE" id="PS51257">
    <property type="entry name" value="PROKAR_LIPOPROTEIN"/>
    <property type="match status" value="1"/>
</dbReference>
<dbReference type="STRING" id="531814.SAMN04487944_10570"/>
<accession>A0A1H9PMH3</accession>
<dbReference type="EMBL" id="FOGL01000005">
    <property type="protein sequence ID" value="SER49378.1"/>
    <property type="molecule type" value="Genomic_DNA"/>
</dbReference>
<feature type="compositionally biased region" description="Acidic residues" evidence="1">
    <location>
        <begin position="45"/>
        <end position="57"/>
    </location>
</feature>
<name>A0A1H9PMH3_9BACI</name>
<evidence type="ECO:0000256" key="2">
    <source>
        <dbReference type="SAM" id="SignalP"/>
    </source>
</evidence>
<keyword evidence="2" id="KW-0732">Signal</keyword>
<dbReference type="RefSeq" id="WP_089740141.1">
    <property type="nucleotide sequence ID" value="NZ_FOGL01000005.1"/>
</dbReference>
<keyword evidence="3" id="KW-0813">Transport</keyword>
<evidence type="ECO:0000256" key="1">
    <source>
        <dbReference type="SAM" id="MobiDB-lite"/>
    </source>
</evidence>
<feature type="chain" id="PRO_5038598472" evidence="2">
    <location>
        <begin position="22"/>
        <end position="468"/>
    </location>
</feature>
<feature type="compositionally biased region" description="Low complexity" evidence="1">
    <location>
        <begin position="26"/>
        <end position="44"/>
    </location>
</feature>
<dbReference type="InterPro" id="IPR006059">
    <property type="entry name" value="SBP"/>
</dbReference>
<feature type="signal peptide" evidence="2">
    <location>
        <begin position="1"/>
        <end position="21"/>
    </location>
</feature>
<dbReference type="OrthoDB" id="2643984at2"/>
<evidence type="ECO:0000313" key="4">
    <source>
        <dbReference type="Proteomes" id="UP000199687"/>
    </source>
</evidence>
<keyword evidence="4" id="KW-1185">Reference proteome</keyword>
<dbReference type="PANTHER" id="PTHR43649">
    <property type="entry name" value="ARABINOSE-BINDING PROTEIN-RELATED"/>
    <property type="match status" value="1"/>
</dbReference>
<dbReference type="InterPro" id="IPR050490">
    <property type="entry name" value="Bact_solute-bd_prot1"/>
</dbReference>
<feature type="region of interest" description="Disordered" evidence="1">
    <location>
        <begin position="26"/>
        <end position="57"/>
    </location>
</feature>
<reference evidence="3 4" key="1">
    <citation type="submission" date="2016-10" db="EMBL/GenBank/DDBJ databases">
        <authorList>
            <person name="de Groot N.N."/>
        </authorList>
    </citation>
    <scope>NUCLEOTIDE SEQUENCE [LARGE SCALE GENOMIC DNA]</scope>
    <source>
        <strain evidence="3 4">CGMCC 1.7727</strain>
    </source>
</reference>
<dbReference type="Proteomes" id="UP000199687">
    <property type="component" value="Unassembled WGS sequence"/>
</dbReference>
<evidence type="ECO:0000313" key="3">
    <source>
        <dbReference type="EMBL" id="SER49378.1"/>
    </source>
</evidence>
<dbReference type="SUPFAM" id="SSF53850">
    <property type="entry name" value="Periplasmic binding protein-like II"/>
    <property type="match status" value="1"/>
</dbReference>
<dbReference type="AlphaFoldDB" id="A0A1H9PMH3"/>
<proteinExistence type="predicted"/>
<organism evidence="3 4">
    <name type="scientific">Gracilibacillus ureilyticus</name>
    <dbReference type="NCBI Taxonomy" id="531814"/>
    <lineage>
        <taxon>Bacteria</taxon>
        <taxon>Bacillati</taxon>
        <taxon>Bacillota</taxon>
        <taxon>Bacilli</taxon>
        <taxon>Bacillales</taxon>
        <taxon>Bacillaceae</taxon>
        <taxon>Gracilibacillus</taxon>
    </lineage>
</organism>
<sequence length="468" mass="52598">MKKRLLLSLFSIAFLILFLTACNSGGSEETNTGSETSSESGVSSEESDEEQEGETGEEVTIKFHTHGNEASYNWSETLAAFEEAHPDINVDLVILSEKGDTNEALQKLDLAASSGEQMDVLMFSDPASYAERVDLGMVAPIDEFIEAEGYEVSEEYKVNTILNDQYYALPGKFNPWYVLVNKDHLSEAGLEMPTEWTWDDFAEYAKQLTNEDHYGTFFHGPQNGGWMEYMKLALASEPENTEFVKEDGTSNFENELFRKTLELRWKMEKEDQSATPYTDIMSQKLHYRNQFFNQDASLVLIGSWMNTELGGTEEFPLEFNVGIAPYPKNDAGDEGGYTPVTTDYMSVAANSSHKEAAYTFIRWYTTEGQVVQGKNIPSWNGVGEDELGNIVDTILSDTVSPEKVDKEALISVLKNAKSSKLIPPVSYQAEIYQVVNDEYEKLIYEEQSIDETIEAIHSQAEEIIANNQ</sequence>
<dbReference type="Gene3D" id="3.40.190.10">
    <property type="entry name" value="Periplasmic binding protein-like II"/>
    <property type="match status" value="1"/>
</dbReference>